<evidence type="ECO:0000313" key="2">
    <source>
        <dbReference type="Proteomes" id="UP000324760"/>
    </source>
</evidence>
<dbReference type="InterPro" id="IPR002763">
    <property type="entry name" value="DUF72"/>
</dbReference>
<dbReference type="InterPro" id="IPR036520">
    <property type="entry name" value="UPF0759_sf"/>
</dbReference>
<gene>
    <name evidence="1" type="ORF">F0U83_12980</name>
</gene>
<dbReference type="Proteomes" id="UP000324760">
    <property type="component" value="Chromosome"/>
</dbReference>
<dbReference type="PANTHER" id="PTHR30348">
    <property type="entry name" value="UNCHARACTERIZED PROTEIN YECE"/>
    <property type="match status" value="1"/>
</dbReference>
<reference evidence="1 2" key="1">
    <citation type="journal article" date="2019" name="Biochem. Eng. J.">
        <title>Metabolic engineering of the marine bacteria Neptunomonas concharum for the production of acetoin and meso-2,3-butanediol from acetate.</title>
        <authorList>
            <person name="Li W."/>
            <person name="Pu N."/>
            <person name="Liu C.-X."/>
            <person name="Yuan Q.-P."/>
            <person name="Li Z.-J."/>
        </authorList>
    </citation>
    <scope>NUCLEOTIDE SEQUENCE [LARGE SCALE GENOMIC DNA]</scope>
    <source>
        <strain evidence="1 2">JCM17730</strain>
    </source>
</reference>
<protein>
    <submittedName>
        <fullName evidence="1">DUF72 domain-containing protein</fullName>
    </submittedName>
</protein>
<evidence type="ECO:0000313" key="1">
    <source>
        <dbReference type="EMBL" id="QEQ97555.1"/>
    </source>
</evidence>
<keyword evidence="2" id="KW-1185">Reference proteome</keyword>
<sequence>MNQEPPKYFIGLTQWHHPDWYAERATTTSALSTYARHFNSVEGNSSFYGLPSATTIDEWQTRSPSHFRFCFKFPNTITHQLKLRHCDRPLAEFLKRISPLEHKLGVLWLQMGASFSPSDILQLERFLAHLPTDYALGIEVRHPGFFLKDDTEKQFNRLLMEYGVNRITFDTRPLFKHPTSDDATQEALNVKPRMPVHVIATGQQPFVRFISPLDLTLGQAYLQPWINKTLQWIDEGRTPYLFFHTPDNREAPELALYFSQTLHQLRPDIAAISLWDRDIPQPELF</sequence>
<accession>A0A5P1RE65</accession>
<name>A0A5P1RE65_9GAMM</name>
<dbReference type="EMBL" id="CP043869">
    <property type="protein sequence ID" value="QEQ97555.1"/>
    <property type="molecule type" value="Genomic_DNA"/>
</dbReference>
<dbReference type="PANTHER" id="PTHR30348:SF9">
    <property type="entry name" value="UPF0759 PROTEIN YECE"/>
    <property type="match status" value="1"/>
</dbReference>
<dbReference type="RefSeq" id="WP_138986806.1">
    <property type="nucleotide sequence ID" value="NZ_CP043869.1"/>
</dbReference>
<dbReference type="Pfam" id="PF01904">
    <property type="entry name" value="DUF72"/>
    <property type="match status" value="1"/>
</dbReference>
<dbReference type="OrthoDB" id="9780310at2"/>
<proteinExistence type="predicted"/>
<dbReference type="AlphaFoldDB" id="A0A5P1RE65"/>
<dbReference type="KEGG" id="ncu:F0U83_12980"/>
<organism evidence="1 2">
    <name type="scientific">Neptunomonas concharum</name>
    <dbReference type="NCBI Taxonomy" id="1031538"/>
    <lineage>
        <taxon>Bacteria</taxon>
        <taxon>Pseudomonadati</taxon>
        <taxon>Pseudomonadota</taxon>
        <taxon>Gammaproteobacteria</taxon>
        <taxon>Oceanospirillales</taxon>
        <taxon>Oceanospirillaceae</taxon>
        <taxon>Neptunomonas</taxon>
    </lineage>
</organism>
<dbReference type="Gene3D" id="3.20.20.410">
    <property type="entry name" value="Protein of unknown function UPF0759"/>
    <property type="match status" value="1"/>
</dbReference>
<dbReference type="SUPFAM" id="SSF117396">
    <property type="entry name" value="TM1631-like"/>
    <property type="match status" value="1"/>
</dbReference>